<dbReference type="PROSITE" id="PS50216">
    <property type="entry name" value="DHHC"/>
    <property type="match status" value="2"/>
</dbReference>
<evidence type="ECO:0000256" key="7">
    <source>
        <dbReference type="ARBA" id="ARBA00023315"/>
    </source>
</evidence>
<evidence type="ECO:0000256" key="8">
    <source>
        <dbReference type="RuleBase" id="RU079119"/>
    </source>
</evidence>
<dbReference type="PANTHER" id="PTHR22883:SF306">
    <property type="entry name" value="PROTEIN S-ACYLTRANSFERASE 18"/>
    <property type="match status" value="1"/>
</dbReference>
<keyword evidence="11" id="KW-1185">Reference proteome</keyword>
<keyword evidence="6 8" id="KW-0472">Membrane</keyword>
<dbReference type="GO" id="GO:0005794">
    <property type="term" value="C:Golgi apparatus"/>
    <property type="evidence" value="ECO:0007669"/>
    <property type="project" value="TreeGrafter"/>
</dbReference>
<feature type="transmembrane region" description="Helical" evidence="8">
    <location>
        <begin position="68"/>
        <end position="92"/>
    </location>
</feature>
<feature type="transmembrane region" description="Helical" evidence="8">
    <location>
        <begin position="98"/>
        <end position="122"/>
    </location>
</feature>
<comment type="caution">
    <text evidence="10">The sequence shown here is derived from an EMBL/GenBank/DDBJ whole genome shotgun (WGS) entry which is preliminary data.</text>
</comment>
<dbReference type="PANTHER" id="PTHR22883">
    <property type="entry name" value="ZINC FINGER DHHC DOMAIN CONTAINING PROTEIN"/>
    <property type="match status" value="1"/>
</dbReference>
<dbReference type="EC" id="2.3.1.225" evidence="8"/>
<evidence type="ECO:0000256" key="2">
    <source>
        <dbReference type="ARBA" id="ARBA00008574"/>
    </source>
</evidence>
<feature type="domain" description="Palmitoyltransferase DHHC" evidence="9">
    <location>
        <begin position="261"/>
        <end position="367"/>
    </location>
</feature>
<comment type="catalytic activity">
    <reaction evidence="8">
        <text>L-cysteinyl-[protein] + hexadecanoyl-CoA = S-hexadecanoyl-L-cysteinyl-[protein] + CoA</text>
        <dbReference type="Rhea" id="RHEA:36683"/>
        <dbReference type="Rhea" id="RHEA-COMP:10131"/>
        <dbReference type="Rhea" id="RHEA-COMP:11032"/>
        <dbReference type="ChEBI" id="CHEBI:29950"/>
        <dbReference type="ChEBI" id="CHEBI:57287"/>
        <dbReference type="ChEBI" id="CHEBI:57379"/>
        <dbReference type="ChEBI" id="CHEBI:74151"/>
        <dbReference type="EC" id="2.3.1.225"/>
    </reaction>
</comment>
<gene>
    <name evidence="10" type="ORF">SSX86_011858</name>
</gene>
<dbReference type="GO" id="GO:0006612">
    <property type="term" value="P:protein targeting to membrane"/>
    <property type="evidence" value="ECO:0007669"/>
    <property type="project" value="TreeGrafter"/>
</dbReference>
<evidence type="ECO:0000256" key="4">
    <source>
        <dbReference type="ARBA" id="ARBA00022692"/>
    </source>
</evidence>
<comment type="subcellular location">
    <subcellularLocation>
        <location evidence="1">Endomembrane system</location>
        <topology evidence="1">Multi-pass membrane protein</topology>
    </subcellularLocation>
</comment>
<feature type="transmembrane region" description="Helical" evidence="8">
    <location>
        <begin position="326"/>
        <end position="352"/>
    </location>
</feature>
<dbReference type="InterPro" id="IPR039859">
    <property type="entry name" value="PFA4/ZDH16/20/ERF2-like"/>
</dbReference>
<evidence type="ECO:0000256" key="1">
    <source>
        <dbReference type="ARBA" id="ARBA00004127"/>
    </source>
</evidence>
<protein>
    <recommendedName>
        <fullName evidence="8">S-acyltransferase</fullName>
        <ecNumber evidence="8">2.3.1.225</ecNumber>
    </recommendedName>
    <alternativeName>
        <fullName evidence="8">Palmitoyltransferase</fullName>
    </alternativeName>
</protein>
<organism evidence="10 11">
    <name type="scientific">Deinandra increscens subsp. villosa</name>
    <dbReference type="NCBI Taxonomy" id="3103831"/>
    <lineage>
        <taxon>Eukaryota</taxon>
        <taxon>Viridiplantae</taxon>
        <taxon>Streptophyta</taxon>
        <taxon>Embryophyta</taxon>
        <taxon>Tracheophyta</taxon>
        <taxon>Spermatophyta</taxon>
        <taxon>Magnoliopsida</taxon>
        <taxon>eudicotyledons</taxon>
        <taxon>Gunneridae</taxon>
        <taxon>Pentapetalae</taxon>
        <taxon>asterids</taxon>
        <taxon>campanulids</taxon>
        <taxon>Asterales</taxon>
        <taxon>Asteraceae</taxon>
        <taxon>Asteroideae</taxon>
        <taxon>Heliantheae alliance</taxon>
        <taxon>Madieae</taxon>
        <taxon>Madiinae</taxon>
        <taxon>Deinandra</taxon>
    </lineage>
</organism>
<evidence type="ECO:0000259" key="9">
    <source>
        <dbReference type="Pfam" id="PF01529"/>
    </source>
</evidence>
<dbReference type="GO" id="GO:0005783">
    <property type="term" value="C:endoplasmic reticulum"/>
    <property type="evidence" value="ECO:0007669"/>
    <property type="project" value="TreeGrafter"/>
</dbReference>
<dbReference type="AlphaFoldDB" id="A0AAP0D7L3"/>
<keyword evidence="3 8" id="KW-0808">Transferase</keyword>
<reference evidence="10 11" key="1">
    <citation type="submission" date="2024-04" db="EMBL/GenBank/DDBJ databases">
        <title>The reference genome of an endangered Asteraceae, Deinandra increscens subsp. villosa, native to the Central Coast of California.</title>
        <authorList>
            <person name="Guilliams M."/>
            <person name="Hasenstab-Lehman K."/>
            <person name="Meyer R."/>
            <person name="Mcevoy S."/>
        </authorList>
    </citation>
    <scope>NUCLEOTIDE SEQUENCE [LARGE SCALE GENOMIC DNA]</scope>
    <source>
        <tissue evidence="10">Leaf</tissue>
    </source>
</reference>
<feature type="transmembrane region" description="Helical" evidence="8">
    <location>
        <begin position="143"/>
        <end position="159"/>
    </location>
</feature>
<dbReference type="Pfam" id="PF01529">
    <property type="entry name" value="DHHC"/>
    <property type="match status" value="2"/>
</dbReference>
<comment type="domain">
    <text evidence="8">The DHHC domain is required for palmitoyltransferase activity.</text>
</comment>
<evidence type="ECO:0000256" key="5">
    <source>
        <dbReference type="ARBA" id="ARBA00022989"/>
    </source>
</evidence>
<dbReference type="GO" id="GO:0019706">
    <property type="term" value="F:protein-cysteine S-palmitoyltransferase activity"/>
    <property type="evidence" value="ECO:0007669"/>
    <property type="project" value="UniProtKB-EC"/>
</dbReference>
<evidence type="ECO:0000313" key="11">
    <source>
        <dbReference type="Proteomes" id="UP001408789"/>
    </source>
</evidence>
<feature type="transmembrane region" description="Helical" evidence="8">
    <location>
        <begin position="279"/>
        <end position="305"/>
    </location>
</feature>
<dbReference type="Proteomes" id="UP001408789">
    <property type="component" value="Unassembled WGS sequence"/>
</dbReference>
<feature type="domain" description="Palmitoyltransferase DHHC" evidence="9">
    <location>
        <begin position="206"/>
        <end position="245"/>
    </location>
</feature>
<evidence type="ECO:0000313" key="10">
    <source>
        <dbReference type="EMBL" id="KAK9067747.1"/>
    </source>
</evidence>
<sequence>MLKEEGSYKSGRLLGFTLLDLLLRSRSINNSSPRISYHLGFNFRLLLRRRHLKQAIMRRHGWQRPLHPLQIVGMSIYGFLVAAFYSFLGLFIGTKTAVIVVMSIFSFTALAVMFLFVRCTAIDPTDKTSSKRKKKKLKNMSNQLNYGFIFGHIIMRFFTRIERKILRKFIRRKYLDPLSTTAQMEPLLPFPLVIKDDSVSPGPLQDDISFCVLCDSQVKKHSKHCRTCNRCVEGFDHHCRASKICFLYYKIQCILTNCDNDFVFQWLNNCIGKKNYRTFILLLISVLLMLIIEGGTAIAIFIRCFTDSHGLDRELVKRLHFHLPRGLLSAICVLLVLLTAYGSAALGQLFFFHVVLIRKGMRTYDYIMAMKHENELLAQEFSEDDSDFSSDESIELDSPEKTRFRICRDRSPEAQEVLSVRIDKEPQPIKKPGEKGFRASINPWKLINMSREKAQLAADKAREKFMRQKTVNAVDDDSLKPLPLETKIGPSLMTSSIDRNSSIGITPLVVKGMLSSPRRRLSVSPSPKQMYKSNFDPKLTEVSKELETYISRQVLCSVMKTGENESSPSAAR</sequence>
<name>A0AAP0D7L3_9ASTR</name>
<keyword evidence="4 8" id="KW-0812">Transmembrane</keyword>
<comment type="similarity">
    <text evidence="2 8">Belongs to the DHHC palmitoyltransferase family.</text>
</comment>
<dbReference type="EMBL" id="JBCNJP010000014">
    <property type="protein sequence ID" value="KAK9067747.1"/>
    <property type="molecule type" value="Genomic_DNA"/>
</dbReference>
<keyword evidence="5 8" id="KW-1133">Transmembrane helix</keyword>
<proteinExistence type="inferred from homology"/>
<evidence type="ECO:0000256" key="6">
    <source>
        <dbReference type="ARBA" id="ARBA00023136"/>
    </source>
</evidence>
<accession>A0AAP0D7L3</accession>
<evidence type="ECO:0000256" key="3">
    <source>
        <dbReference type="ARBA" id="ARBA00022679"/>
    </source>
</evidence>
<dbReference type="InterPro" id="IPR001594">
    <property type="entry name" value="Palmitoyltrfase_DHHC"/>
</dbReference>
<keyword evidence="7 8" id="KW-0012">Acyltransferase</keyword>